<evidence type="ECO:0000313" key="3">
    <source>
        <dbReference type="EMBL" id="VAW77047.1"/>
    </source>
</evidence>
<dbReference type="InterPro" id="IPR051082">
    <property type="entry name" value="Pentapeptide-BTB/POZ_domain"/>
</dbReference>
<proteinExistence type="predicted"/>
<dbReference type="SUPFAM" id="SSF141571">
    <property type="entry name" value="Pentapeptide repeat-like"/>
    <property type="match status" value="1"/>
</dbReference>
<feature type="region of interest" description="Disordered" evidence="1">
    <location>
        <begin position="82"/>
        <end position="120"/>
    </location>
</feature>
<name>A0A3B0YN83_9ZZZZ</name>
<dbReference type="PANTHER" id="PTHR14136:SF17">
    <property type="entry name" value="BTB_POZ DOMAIN-CONTAINING PROTEIN KCTD9"/>
    <property type="match status" value="1"/>
</dbReference>
<reference evidence="3" key="1">
    <citation type="submission" date="2018-06" db="EMBL/GenBank/DDBJ databases">
        <authorList>
            <person name="Zhirakovskaya E."/>
        </authorList>
    </citation>
    <scope>NUCLEOTIDE SEQUENCE</scope>
</reference>
<dbReference type="Gene3D" id="2.160.20.80">
    <property type="entry name" value="E3 ubiquitin-protein ligase SopA"/>
    <property type="match status" value="1"/>
</dbReference>
<evidence type="ECO:0000256" key="1">
    <source>
        <dbReference type="SAM" id="MobiDB-lite"/>
    </source>
</evidence>
<feature type="transmembrane region" description="Helical" evidence="2">
    <location>
        <begin position="140"/>
        <end position="161"/>
    </location>
</feature>
<organism evidence="3">
    <name type="scientific">hydrothermal vent metagenome</name>
    <dbReference type="NCBI Taxonomy" id="652676"/>
    <lineage>
        <taxon>unclassified sequences</taxon>
        <taxon>metagenomes</taxon>
        <taxon>ecological metagenomes</taxon>
    </lineage>
</organism>
<evidence type="ECO:0008006" key="4">
    <source>
        <dbReference type="Google" id="ProtNLM"/>
    </source>
</evidence>
<keyword evidence="2" id="KW-1133">Transmembrane helix</keyword>
<keyword evidence="2" id="KW-0472">Membrane</keyword>
<dbReference type="InterPro" id="IPR001646">
    <property type="entry name" value="5peptide_repeat"/>
</dbReference>
<dbReference type="EMBL" id="UOFN01000073">
    <property type="protein sequence ID" value="VAW77047.1"/>
    <property type="molecule type" value="Genomic_DNA"/>
</dbReference>
<dbReference type="PANTHER" id="PTHR14136">
    <property type="entry name" value="BTB_POZ DOMAIN-CONTAINING PROTEIN KCTD9"/>
    <property type="match status" value="1"/>
</dbReference>
<evidence type="ECO:0000256" key="2">
    <source>
        <dbReference type="SAM" id="Phobius"/>
    </source>
</evidence>
<accession>A0A3B0YN83</accession>
<sequence length="307" mass="34587">MTENRLRRVLWYTRRDGVVRGPYPDRQISRYILLGRICDDDELKSDDDGRWAPVADYPELIPEVMMLPQGEEKHQQLLMARMREDEREPGDRRDRGPEVSQAVKERRSGQERRQSETGEALRHRQLKYQVAHSAHRNGVLYRYPIIFTVVVLVGLAISFLLEEIEPEQVPPDCSAAPRPGVNWNNCNLSGAKLDGAYLVGAQLSNARLELAHLRETNFSGARFDYARLDFSDFSDADLSSTNFFGATLRGANLRGALLLKSNLAYANLSGADIEGADFTGAVLDNAIWINERTCLPGSTGRCLYSSR</sequence>
<dbReference type="AlphaFoldDB" id="A0A3B0YN83"/>
<protein>
    <recommendedName>
        <fullName evidence="4">Pentapeptide repeat family protein</fullName>
    </recommendedName>
</protein>
<keyword evidence="2" id="KW-0812">Transmembrane</keyword>
<dbReference type="Pfam" id="PF00805">
    <property type="entry name" value="Pentapeptide"/>
    <property type="match status" value="2"/>
</dbReference>
<gene>
    <name evidence="3" type="ORF">MNBD_GAMMA15-1049</name>
</gene>